<dbReference type="PANTHER" id="PTHR45937:SF1">
    <property type="entry name" value="ASPARAGINE SYNTHETASE DOMAIN-CONTAINING PROTEIN 1"/>
    <property type="match status" value="1"/>
</dbReference>
<evidence type="ECO:0008006" key="8">
    <source>
        <dbReference type="Google" id="ProtNLM"/>
    </source>
</evidence>
<dbReference type="OrthoDB" id="10252281at2759"/>
<dbReference type="SUPFAM" id="SSF56235">
    <property type="entry name" value="N-terminal nucleophile aminohydrolases (Ntn hydrolases)"/>
    <property type="match status" value="1"/>
</dbReference>
<dbReference type="PANTHER" id="PTHR45937">
    <property type="entry name" value="ASPARAGINE SYNTHETASE DOMAIN-CONTAINING PROTEIN 1"/>
    <property type="match status" value="1"/>
</dbReference>
<name>V7CLQ1_PHAVU</name>
<evidence type="ECO:0000313" key="6">
    <source>
        <dbReference type="EMBL" id="ESW29826.1"/>
    </source>
</evidence>
<feature type="domain" description="Glutamine amidotransferase type-2" evidence="5">
    <location>
        <begin position="105"/>
        <end position="215"/>
    </location>
</feature>
<reference evidence="7" key="1">
    <citation type="journal article" date="2014" name="Nat. Genet.">
        <title>A reference genome for common bean and genome-wide analysis of dual domestications.</title>
        <authorList>
            <person name="Schmutz J."/>
            <person name="McClean P.E."/>
            <person name="Mamidi S."/>
            <person name="Wu G.A."/>
            <person name="Cannon S.B."/>
            <person name="Grimwood J."/>
            <person name="Jenkins J."/>
            <person name="Shu S."/>
            <person name="Song Q."/>
            <person name="Chavarro C."/>
            <person name="Torres-Torres M."/>
            <person name="Geffroy V."/>
            <person name="Moghaddam S.M."/>
            <person name="Gao D."/>
            <person name="Abernathy B."/>
            <person name="Barry K."/>
            <person name="Blair M."/>
            <person name="Brick M.A."/>
            <person name="Chovatia M."/>
            <person name="Gepts P."/>
            <person name="Goodstein D.M."/>
            <person name="Gonzales M."/>
            <person name="Hellsten U."/>
            <person name="Hyten D.L."/>
            <person name="Jia G."/>
            <person name="Kelly J.D."/>
            <person name="Kudrna D."/>
            <person name="Lee R."/>
            <person name="Richard M.M."/>
            <person name="Miklas P.N."/>
            <person name="Osorno J.M."/>
            <person name="Rodrigues J."/>
            <person name="Thareau V."/>
            <person name="Urrea C.A."/>
            <person name="Wang M."/>
            <person name="Yu Y."/>
            <person name="Zhang M."/>
            <person name="Wing R.A."/>
            <person name="Cregan P.B."/>
            <person name="Rokhsar D.S."/>
            <person name="Jackson S.A."/>
        </authorList>
    </citation>
    <scope>NUCLEOTIDE SEQUENCE [LARGE SCALE GENOMIC DNA]</scope>
    <source>
        <strain evidence="7">cv. G19833</strain>
    </source>
</reference>
<organism evidence="6 7">
    <name type="scientific">Phaseolus vulgaris</name>
    <name type="common">Kidney bean</name>
    <name type="synonym">French bean</name>
    <dbReference type="NCBI Taxonomy" id="3885"/>
    <lineage>
        <taxon>Eukaryota</taxon>
        <taxon>Viridiplantae</taxon>
        <taxon>Streptophyta</taxon>
        <taxon>Embryophyta</taxon>
        <taxon>Tracheophyta</taxon>
        <taxon>Spermatophyta</taxon>
        <taxon>Magnoliopsida</taxon>
        <taxon>eudicotyledons</taxon>
        <taxon>Gunneridae</taxon>
        <taxon>Pentapetalae</taxon>
        <taxon>rosids</taxon>
        <taxon>fabids</taxon>
        <taxon>Fabales</taxon>
        <taxon>Fabaceae</taxon>
        <taxon>Papilionoideae</taxon>
        <taxon>50 kb inversion clade</taxon>
        <taxon>NPAAA clade</taxon>
        <taxon>indigoferoid/millettioid clade</taxon>
        <taxon>Phaseoleae</taxon>
        <taxon>Phaseolus</taxon>
    </lineage>
</organism>
<gene>
    <name evidence="6" type="ORF">PHAVU_002G101900g</name>
</gene>
<dbReference type="Pfam" id="PF00733">
    <property type="entry name" value="Asn_synthase"/>
    <property type="match status" value="1"/>
</dbReference>
<evidence type="ECO:0000313" key="7">
    <source>
        <dbReference type="Proteomes" id="UP000000226"/>
    </source>
</evidence>
<evidence type="ECO:0000256" key="3">
    <source>
        <dbReference type="ARBA" id="ARBA00022962"/>
    </source>
</evidence>
<dbReference type="CDD" id="cd03766">
    <property type="entry name" value="Gn_AT_II_novel"/>
    <property type="match status" value="1"/>
</dbReference>
<evidence type="ECO:0000256" key="2">
    <source>
        <dbReference type="ARBA" id="ARBA00022888"/>
    </source>
</evidence>
<dbReference type="Pfam" id="PF13537">
    <property type="entry name" value="GATase_7"/>
    <property type="match status" value="1"/>
</dbReference>
<dbReference type="SUPFAM" id="SSF52402">
    <property type="entry name" value="Adenine nucleotide alpha hydrolases-like"/>
    <property type="match status" value="1"/>
</dbReference>
<dbReference type="OMA" id="SVYESCP"/>
<dbReference type="InterPro" id="IPR051857">
    <property type="entry name" value="Asn_synthetase_domain"/>
</dbReference>
<proteinExistence type="predicted"/>
<keyword evidence="2" id="KW-0061">Asparagine biosynthesis</keyword>
<dbReference type="InterPro" id="IPR001962">
    <property type="entry name" value="Asn_synthase"/>
</dbReference>
<dbReference type="SMR" id="V7CLQ1"/>
<keyword evidence="7" id="KW-1185">Reference proteome</keyword>
<accession>V7CLQ1</accession>
<evidence type="ECO:0000259" key="4">
    <source>
        <dbReference type="Pfam" id="PF00733"/>
    </source>
</evidence>
<dbReference type="eggNOG" id="KOG0573">
    <property type="taxonomic scope" value="Eukaryota"/>
</dbReference>
<sequence>MCGIALIVSGIRIETSWLPLDSTSSTRKTEKLLFSFDDLKAALRRRGPDSVCAKKLILQSEENLISSFSDDGVSSSERDNADDIHTAKLHFFGAALQLRGIQPLIQPLVDTSGNILVYNGEIFGGFHLESDCNDTEFLMRTLGECCSCASCSAGLCVECGKSSVVGVLSTIKGPWAIIYWQDSSRTLWFGRDGFGRRSLLVHWPTEDDSTFLLSSVSPVSPVQQATEDEIRNGIGCLSYWEELPCGIYSLHVDVSKSGGYLVAEVKMHEYANCMLTELIKWDRISVEPSSEDLKTCCHKLSRGQRSIYQASSESVPNETDSVQSAVPVSAHILLDALKESVLRRTSLYTIYQAVISGIRQEEFVPVAILFSGGLDSMILAALLDKCLDPHYEIDLLNVSFDGHLAPDRQSAKAGLNELRRVAPSRKWRLVEIDADLSDLVFETSHVVSLINPANTYMDLNIGIALWLASGGDGWVSDANTSDNDDNHVRTKYKSNAKILLVGSGADEQCAGYGRHRTSYRRGSWLGLHEEMRLDMQRIWRRNLGRDDRCIADNGKEARFPFLDEDVIRLLLNIPLWEVANLDQPIGIGDKKILREVAKLLGLYEAAVLPKRAIQFGSRIARESNRKNFGSNRAANQASAGSVRISSKSNFC</sequence>
<dbReference type="Gene3D" id="3.40.50.620">
    <property type="entry name" value="HUPs"/>
    <property type="match status" value="1"/>
</dbReference>
<feature type="domain" description="Asparagine synthetase" evidence="4">
    <location>
        <begin position="523"/>
        <end position="615"/>
    </location>
</feature>
<dbReference type="InterPro" id="IPR017932">
    <property type="entry name" value="GATase_2_dom"/>
</dbReference>
<dbReference type="InterPro" id="IPR014729">
    <property type="entry name" value="Rossmann-like_a/b/a_fold"/>
</dbReference>
<keyword evidence="3" id="KW-0315">Glutamine amidotransferase</keyword>
<dbReference type="GO" id="GO:0004066">
    <property type="term" value="F:asparagine synthase (glutamine-hydrolyzing) activity"/>
    <property type="evidence" value="ECO:0007669"/>
    <property type="project" value="InterPro"/>
</dbReference>
<dbReference type="Proteomes" id="UP000000226">
    <property type="component" value="Chromosome 2"/>
</dbReference>
<dbReference type="GO" id="GO:0006529">
    <property type="term" value="P:asparagine biosynthetic process"/>
    <property type="evidence" value="ECO:0007669"/>
    <property type="project" value="UniProtKB-KW"/>
</dbReference>
<dbReference type="Gene3D" id="3.60.20.10">
    <property type="entry name" value="Glutamine Phosphoribosylpyrophosphate, subunit 1, domain 1"/>
    <property type="match status" value="1"/>
</dbReference>
<protein>
    <recommendedName>
        <fullName evidence="8">Glutamine amidotransferase type-2 domain-containing protein</fullName>
    </recommendedName>
</protein>
<dbReference type="EMBL" id="CM002289">
    <property type="protein sequence ID" value="ESW29826.1"/>
    <property type="molecule type" value="Genomic_DNA"/>
</dbReference>
<evidence type="ECO:0000256" key="1">
    <source>
        <dbReference type="ARBA" id="ARBA00022605"/>
    </source>
</evidence>
<dbReference type="CDD" id="cd01991">
    <property type="entry name" value="Asn_synthase_B_C"/>
    <property type="match status" value="1"/>
</dbReference>
<dbReference type="STRING" id="3885.V7CLQ1"/>
<evidence type="ECO:0000259" key="5">
    <source>
        <dbReference type="Pfam" id="PF13537"/>
    </source>
</evidence>
<dbReference type="InterPro" id="IPR029055">
    <property type="entry name" value="Ntn_hydrolases_N"/>
</dbReference>
<keyword evidence="1" id="KW-0028">Amino-acid biosynthesis</keyword>
<dbReference type="Gramene" id="ESW29826">
    <property type="protein sequence ID" value="ESW29826"/>
    <property type="gene ID" value="PHAVU_002G101900g"/>
</dbReference>
<dbReference type="AlphaFoldDB" id="V7CLQ1"/>